<dbReference type="Proteomes" id="UP001500394">
    <property type="component" value="Unassembled WGS sequence"/>
</dbReference>
<protein>
    <submittedName>
        <fullName evidence="1">Uncharacterized protein</fullName>
    </submittedName>
</protein>
<evidence type="ECO:0000313" key="2">
    <source>
        <dbReference type="Proteomes" id="UP001500394"/>
    </source>
</evidence>
<sequence length="111" mass="12808">MENYLKYKGVTIQYKKKANSNDVQGVSFSKNGYTFKGSEVDRSLSYGKIDRLFKGMEMQQSTETDTNVTNHQAMRISPMEMTIETIASLFDIDITHDQDDEAAKRKNRIKR</sequence>
<organism evidence="1 2">
    <name type="scientific">Sphingobacterium thermophilum</name>
    <dbReference type="NCBI Taxonomy" id="768534"/>
    <lineage>
        <taxon>Bacteria</taxon>
        <taxon>Pseudomonadati</taxon>
        <taxon>Bacteroidota</taxon>
        <taxon>Sphingobacteriia</taxon>
        <taxon>Sphingobacteriales</taxon>
        <taxon>Sphingobacteriaceae</taxon>
        <taxon>Sphingobacterium</taxon>
    </lineage>
</organism>
<reference evidence="2" key="1">
    <citation type="journal article" date="2019" name="Int. J. Syst. Evol. Microbiol.">
        <title>The Global Catalogue of Microorganisms (GCM) 10K type strain sequencing project: providing services to taxonomists for standard genome sequencing and annotation.</title>
        <authorList>
            <consortium name="The Broad Institute Genomics Platform"/>
            <consortium name="The Broad Institute Genome Sequencing Center for Infectious Disease"/>
            <person name="Wu L."/>
            <person name="Ma J."/>
        </authorList>
    </citation>
    <scope>NUCLEOTIDE SEQUENCE [LARGE SCALE GENOMIC DNA]</scope>
    <source>
        <strain evidence="2">JCM 17858</strain>
    </source>
</reference>
<gene>
    <name evidence="1" type="ORF">GCM10023173_10560</name>
</gene>
<proteinExistence type="predicted"/>
<accession>A0ABP8QZR5</accession>
<dbReference type="RefSeq" id="WP_345065733.1">
    <property type="nucleotide sequence ID" value="NZ_BAABGR010000010.1"/>
</dbReference>
<keyword evidence="2" id="KW-1185">Reference proteome</keyword>
<dbReference type="EMBL" id="BAABGR010000010">
    <property type="protein sequence ID" value="GAA4514165.1"/>
    <property type="molecule type" value="Genomic_DNA"/>
</dbReference>
<evidence type="ECO:0000313" key="1">
    <source>
        <dbReference type="EMBL" id="GAA4514165.1"/>
    </source>
</evidence>
<comment type="caution">
    <text evidence="1">The sequence shown here is derived from an EMBL/GenBank/DDBJ whole genome shotgun (WGS) entry which is preliminary data.</text>
</comment>
<name>A0ABP8QZR5_9SPHI</name>